<evidence type="ECO:0000256" key="2">
    <source>
        <dbReference type="ARBA" id="ARBA00022448"/>
    </source>
</evidence>
<accession>A0A8X8ZY74</accession>
<protein>
    <recommendedName>
        <fullName evidence="13">Sec-independent protein translocase protein TatA</fullName>
    </recommendedName>
</protein>
<keyword evidence="5 10" id="KW-1133">Transmembrane helix</keyword>
<keyword evidence="3 10" id="KW-0812">Transmembrane</keyword>
<organism evidence="11">
    <name type="scientific">Salvia splendens</name>
    <name type="common">Scarlet sage</name>
    <dbReference type="NCBI Taxonomy" id="180675"/>
    <lineage>
        <taxon>Eukaryota</taxon>
        <taxon>Viridiplantae</taxon>
        <taxon>Streptophyta</taxon>
        <taxon>Embryophyta</taxon>
        <taxon>Tracheophyta</taxon>
        <taxon>Spermatophyta</taxon>
        <taxon>Magnoliopsida</taxon>
        <taxon>eudicotyledons</taxon>
        <taxon>Gunneridae</taxon>
        <taxon>Pentapetalae</taxon>
        <taxon>asterids</taxon>
        <taxon>lamiids</taxon>
        <taxon>Lamiales</taxon>
        <taxon>Lamiaceae</taxon>
        <taxon>Nepetoideae</taxon>
        <taxon>Mentheae</taxon>
        <taxon>Salviinae</taxon>
        <taxon>Salvia</taxon>
        <taxon>Salvia subgen. Calosphace</taxon>
        <taxon>core Calosphace</taxon>
    </lineage>
</organism>
<dbReference type="Pfam" id="PF02416">
    <property type="entry name" value="TatA_B_E"/>
    <property type="match status" value="1"/>
</dbReference>
<evidence type="ECO:0008006" key="13">
    <source>
        <dbReference type="Google" id="ProtNLM"/>
    </source>
</evidence>
<dbReference type="Gene3D" id="1.20.5.3310">
    <property type="match status" value="1"/>
</dbReference>
<evidence type="ECO:0000256" key="4">
    <source>
        <dbReference type="ARBA" id="ARBA00022927"/>
    </source>
</evidence>
<dbReference type="GO" id="GO:0043953">
    <property type="term" value="P:protein transport by the Tat complex"/>
    <property type="evidence" value="ECO:0007669"/>
    <property type="project" value="InterPro"/>
</dbReference>
<dbReference type="GO" id="GO:0009535">
    <property type="term" value="C:chloroplast thylakoid membrane"/>
    <property type="evidence" value="ECO:0007669"/>
    <property type="project" value="UniProtKB-SubCell"/>
</dbReference>
<evidence type="ECO:0000256" key="5">
    <source>
        <dbReference type="ARBA" id="ARBA00022989"/>
    </source>
</evidence>
<dbReference type="EMBL" id="PNBA02000006">
    <property type="protein sequence ID" value="KAG6420164.1"/>
    <property type="molecule type" value="Genomic_DNA"/>
</dbReference>
<evidence type="ECO:0000256" key="6">
    <source>
        <dbReference type="ARBA" id="ARBA00023010"/>
    </source>
</evidence>
<dbReference type="Proteomes" id="UP000298416">
    <property type="component" value="Unassembled WGS sequence"/>
</dbReference>
<feature type="transmembrane region" description="Helical" evidence="10">
    <location>
        <begin position="59"/>
        <end position="81"/>
    </location>
</feature>
<reference evidence="11" key="2">
    <citation type="submission" date="2020-08" db="EMBL/GenBank/DDBJ databases">
        <title>Plant Genome Project.</title>
        <authorList>
            <person name="Zhang R.-G."/>
        </authorList>
    </citation>
    <scope>NUCLEOTIDE SEQUENCE</scope>
    <source>
        <strain evidence="11">Huo1</strain>
        <tissue evidence="11">Leaf</tissue>
    </source>
</reference>
<reference evidence="11" key="1">
    <citation type="submission" date="2018-01" db="EMBL/GenBank/DDBJ databases">
        <authorList>
            <person name="Mao J.F."/>
        </authorList>
    </citation>
    <scope>NUCLEOTIDE SEQUENCE</scope>
    <source>
        <strain evidence="11">Huo1</strain>
        <tissue evidence="11">Leaf</tissue>
    </source>
</reference>
<dbReference type="PRINTS" id="PR01506">
    <property type="entry name" value="TATBPROTEIN"/>
</dbReference>
<evidence type="ECO:0000313" key="12">
    <source>
        <dbReference type="Proteomes" id="UP000298416"/>
    </source>
</evidence>
<keyword evidence="12" id="KW-1185">Reference proteome</keyword>
<dbReference type="PANTHER" id="PTHR33162:SF1">
    <property type="entry name" value="SEC-INDEPENDENT PROTEIN TRANSLOCASE PROTEIN TATA, CHLOROPLASTIC"/>
    <property type="match status" value="1"/>
</dbReference>
<keyword evidence="2" id="KW-0813">Transport</keyword>
<evidence type="ECO:0000256" key="10">
    <source>
        <dbReference type="SAM" id="Phobius"/>
    </source>
</evidence>
<feature type="region of interest" description="Disordered" evidence="9">
    <location>
        <begin position="124"/>
        <end position="162"/>
    </location>
</feature>
<evidence type="ECO:0000256" key="7">
    <source>
        <dbReference type="ARBA" id="ARBA00023136"/>
    </source>
</evidence>
<dbReference type="HAMAP" id="MF_00236">
    <property type="entry name" value="TatA_E"/>
    <property type="match status" value="1"/>
</dbReference>
<keyword evidence="4" id="KW-0653">Protein transport</keyword>
<gene>
    <name evidence="11" type="ORF">SASPL_116683</name>
</gene>
<dbReference type="GO" id="GO:0006886">
    <property type="term" value="P:intracellular protein transport"/>
    <property type="evidence" value="ECO:0007669"/>
    <property type="project" value="UniProtKB-ARBA"/>
</dbReference>
<dbReference type="PANTHER" id="PTHR33162">
    <property type="entry name" value="SEC-INDEPENDENT PROTEIN TRANSLOCASE PROTEIN TATA, CHLOROPLASTIC"/>
    <property type="match status" value="1"/>
</dbReference>
<comment type="caution">
    <text evidence="11">The sequence shown here is derived from an EMBL/GenBank/DDBJ whole genome shotgun (WGS) entry which is preliminary data.</text>
</comment>
<keyword evidence="6" id="KW-0811">Translocation</keyword>
<evidence type="ECO:0000256" key="9">
    <source>
        <dbReference type="SAM" id="MobiDB-lite"/>
    </source>
</evidence>
<evidence type="ECO:0000256" key="3">
    <source>
        <dbReference type="ARBA" id="ARBA00022692"/>
    </source>
</evidence>
<name>A0A8X8ZY74_SALSN</name>
<evidence type="ECO:0000256" key="1">
    <source>
        <dbReference type="ARBA" id="ARBA00004581"/>
    </source>
</evidence>
<dbReference type="InterPro" id="IPR003369">
    <property type="entry name" value="TatA/B/E"/>
</dbReference>
<dbReference type="NCBIfam" id="TIGR01411">
    <property type="entry name" value="tatAE"/>
    <property type="match status" value="1"/>
</dbReference>
<comment type="subcellular location">
    <subcellularLocation>
        <location evidence="1">Plastid</location>
        <location evidence="1">Chloroplast thylakoid membrane</location>
        <topology evidence="1">Single-pass membrane protein</topology>
    </subcellularLocation>
</comment>
<evidence type="ECO:0000256" key="8">
    <source>
        <dbReference type="ARBA" id="ARBA00025340"/>
    </source>
</evidence>
<proteinExistence type="inferred from homology"/>
<keyword evidence="7 10" id="KW-0472">Membrane</keyword>
<comment type="function">
    <text evidence="8">Part of the twin-arginine translocation (Tat) system that transports large folded proteins containing a characteristic twin-arginine motif in their signal peptide across the thylakoid membrane. Involved in delta pH-dependent protein transport required for chloroplast development, especially thylakoid membrane formation. TATC and TATB mediate precursor recognition, whereas TATA facilitates translocation.</text>
</comment>
<dbReference type="AlphaFoldDB" id="A0A8X8ZY74"/>
<sequence>MATFSSAAITPSLSLHPPRRFASLSSSTSLFFSSIVCSRARLGLAAVRPRAAKRRGMSCNCLFGLGVPELVVIAGVAALLFGPKKLPEVGKSIGKTVKSFQQRKEHAITYEADAFPLQAAKEFETELTKDGEPSPEASNEKPTTVSEEEKQEDKVPSANGSS</sequence>
<evidence type="ECO:0000313" key="11">
    <source>
        <dbReference type="EMBL" id="KAG6420164.1"/>
    </source>
</evidence>
<feature type="compositionally biased region" description="Polar residues" evidence="9">
    <location>
        <begin position="136"/>
        <end position="145"/>
    </location>
</feature>
<dbReference type="InterPro" id="IPR006312">
    <property type="entry name" value="TatA/E"/>
</dbReference>